<evidence type="ECO:0008006" key="3">
    <source>
        <dbReference type="Google" id="ProtNLM"/>
    </source>
</evidence>
<dbReference type="EMBL" id="BMMW01000001">
    <property type="protein sequence ID" value="GGK39457.1"/>
    <property type="molecule type" value="Genomic_DNA"/>
</dbReference>
<dbReference type="AlphaFoldDB" id="A0A917QBU7"/>
<name>A0A917QBU7_9NOCA</name>
<gene>
    <name evidence="1" type="ORF">GCM10011591_08880</name>
</gene>
<dbReference type="InterPro" id="IPR022074">
    <property type="entry name" value="DUF3626"/>
</dbReference>
<comment type="caution">
    <text evidence="1">The sequence shown here is derived from an EMBL/GenBank/DDBJ whole genome shotgun (WGS) entry which is preliminary data.</text>
</comment>
<keyword evidence="2" id="KW-1185">Reference proteome</keyword>
<organism evidence="1 2">
    <name type="scientific">Nocardia camponoti</name>
    <dbReference type="NCBI Taxonomy" id="1616106"/>
    <lineage>
        <taxon>Bacteria</taxon>
        <taxon>Bacillati</taxon>
        <taxon>Actinomycetota</taxon>
        <taxon>Actinomycetes</taxon>
        <taxon>Mycobacteriales</taxon>
        <taxon>Nocardiaceae</taxon>
        <taxon>Nocardia</taxon>
    </lineage>
</organism>
<reference evidence="1" key="2">
    <citation type="submission" date="2020-09" db="EMBL/GenBank/DDBJ databases">
        <authorList>
            <person name="Sun Q."/>
            <person name="Zhou Y."/>
        </authorList>
    </citation>
    <scope>NUCLEOTIDE SEQUENCE</scope>
    <source>
        <strain evidence="1">CGMCC 4.7278</strain>
    </source>
</reference>
<evidence type="ECO:0000313" key="2">
    <source>
        <dbReference type="Proteomes" id="UP000612956"/>
    </source>
</evidence>
<protein>
    <recommendedName>
        <fullName evidence="3">DUF3626 domain-containing protein</fullName>
    </recommendedName>
</protein>
<evidence type="ECO:0000313" key="1">
    <source>
        <dbReference type="EMBL" id="GGK39457.1"/>
    </source>
</evidence>
<proteinExistence type="predicted"/>
<accession>A0A917QBU7</accession>
<sequence length="226" mass="24609">MARDGRYLSQFATGTSNGGLIADGSDRWQWESTIFGGVYDEAPPTERPIYGALDLAKSPFGAAPRFGSAHFRLVEDIVERTTFCFPDSHFGPAAFGTAAHAGVVDLARAGTDDPLDDYVEAHIHGPVRLALDVAALVLDPCYRGTPVEAAARLLPCPLEWHPGYELSADTLRRHRDYRGAEVVELGSRIAEYGFLDPLVLGAAVADTDPQLLKRLWHCVARYGERA</sequence>
<dbReference type="Proteomes" id="UP000612956">
    <property type="component" value="Unassembled WGS sequence"/>
</dbReference>
<reference evidence="1" key="1">
    <citation type="journal article" date="2014" name="Int. J. Syst. Evol. Microbiol.">
        <title>Complete genome sequence of Corynebacterium casei LMG S-19264T (=DSM 44701T), isolated from a smear-ripened cheese.</title>
        <authorList>
            <consortium name="US DOE Joint Genome Institute (JGI-PGF)"/>
            <person name="Walter F."/>
            <person name="Albersmeier A."/>
            <person name="Kalinowski J."/>
            <person name="Ruckert C."/>
        </authorList>
    </citation>
    <scope>NUCLEOTIDE SEQUENCE</scope>
    <source>
        <strain evidence="1">CGMCC 4.7278</strain>
    </source>
</reference>
<dbReference type="Pfam" id="PF12294">
    <property type="entry name" value="DUF3626"/>
    <property type="match status" value="2"/>
</dbReference>